<protein>
    <submittedName>
        <fullName evidence="3">Fizzy-related protein</fullName>
    </submittedName>
</protein>
<accession>A0A1D6N089</accession>
<dbReference type="InterPro" id="IPR001680">
    <property type="entry name" value="WD40_rpt"/>
</dbReference>
<dbReference type="SMART" id="SM00320">
    <property type="entry name" value="WD40"/>
    <property type="match status" value="2"/>
</dbReference>
<organism evidence="3">
    <name type="scientific">Zea mays</name>
    <name type="common">Maize</name>
    <dbReference type="NCBI Taxonomy" id="4577"/>
    <lineage>
        <taxon>Eukaryota</taxon>
        <taxon>Viridiplantae</taxon>
        <taxon>Streptophyta</taxon>
        <taxon>Embryophyta</taxon>
        <taxon>Tracheophyta</taxon>
        <taxon>Spermatophyta</taxon>
        <taxon>Magnoliopsida</taxon>
        <taxon>Liliopsida</taxon>
        <taxon>Poales</taxon>
        <taxon>Poaceae</taxon>
        <taxon>PACMAD clade</taxon>
        <taxon>Panicoideae</taxon>
        <taxon>Andropogonodae</taxon>
        <taxon>Andropogoneae</taxon>
        <taxon>Tripsacinae</taxon>
        <taxon>Zea</taxon>
    </lineage>
</organism>
<dbReference type="PANTHER" id="PTHR19918">
    <property type="entry name" value="CELL DIVISION CYCLE 20 CDC20 FIZZY -RELATED"/>
    <property type="match status" value="1"/>
</dbReference>
<evidence type="ECO:0000313" key="3">
    <source>
        <dbReference type="EMBL" id="ONM34205.1"/>
    </source>
</evidence>
<evidence type="ECO:0000256" key="2">
    <source>
        <dbReference type="ARBA" id="ARBA00022737"/>
    </source>
</evidence>
<dbReference type="PROSITE" id="PS50082">
    <property type="entry name" value="WD_REPEATS_2"/>
    <property type="match status" value="1"/>
</dbReference>
<dbReference type="EMBL" id="CM007649">
    <property type="protein sequence ID" value="ONM34205.1"/>
    <property type="molecule type" value="Genomic_DNA"/>
</dbReference>
<dbReference type="PROSITE" id="PS50294">
    <property type="entry name" value="WD_REPEATS_REGION"/>
    <property type="match status" value="1"/>
</dbReference>
<evidence type="ECO:0000256" key="1">
    <source>
        <dbReference type="ARBA" id="ARBA00022574"/>
    </source>
</evidence>
<dbReference type="InterPro" id="IPR019775">
    <property type="entry name" value="WD40_repeat_CS"/>
</dbReference>
<proteinExistence type="predicted"/>
<dbReference type="InterPro" id="IPR036322">
    <property type="entry name" value="WD40_repeat_dom_sf"/>
</dbReference>
<dbReference type="AlphaFoldDB" id="A0A1D6N089"/>
<name>A0A1D6N089_MAIZE</name>
<reference evidence="3" key="1">
    <citation type="submission" date="2015-12" db="EMBL/GenBank/DDBJ databases">
        <title>Update maize B73 reference genome by single molecule sequencing technologies.</title>
        <authorList>
            <consortium name="Maize Genome Sequencing Project"/>
            <person name="Ware D."/>
        </authorList>
    </citation>
    <scope>NUCLEOTIDE SEQUENCE [LARGE SCALE GENOMIC DNA]</scope>
    <source>
        <tissue evidence="3">Seedling</tissue>
    </source>
</reference>
<dbReference type="GO" id="GO:0010997">
    <property type="term" value="F:anaphase-promoting complex binding"/>
    <property type="evidence" value="ECO:0007669"/>
    <property type="project" value="InterPro"/>
</dbReference>
<dbReference type="PROSITE" id="PS00678">
    <property type="entry name" value="WD_REPEATS_1"/>
    <property type="match status" value="1"/>
</dbReference>
<dbReference type="Gene3D" id="2.130.10.10">
    <property type="entry name" value="YVTN repeat-like/Quinoprotein amine dehydrogenase"/>
    <property type="match status" value="2"/>
</dbReference>
<dbReference type="GO" id="GO:0097027">
    <property type="term" value="F:ubiquitin-protein transferase activator activity"/>
    <property type="evidence" value="ECO:0007669"/>
    <property type="project" value="InterPro"/>
</dbReference>
<keyword evidence="1" id="KW-0853">WD repeat</keyword>
<dbReference type="ExpressionAtlas" id="A0A1D6N089">
    <property type="expression patterns" value="baseline and differential"/>
</dbReference>
<dbReference type="PANTHER" id="PTHR19918:SF36">
    <property type="entry name" value="PROTEIN FIZZY-RELATED 3"/>
    <property type="match status" value="1"/>
</dbReference>
<gene>
    <name evidence="3" type="ORF">ZEAMMB73_Zm00001d041957</name>
</gene>
<dbReference type="SUPFAM" id="SSF50978">
    <property type="entry name" value="WD40 repeat-like"/>
    <property type="match status" value="1"/>
</dbReference>
<dbReference type="Pfam" id="PF00400">
    <property type="entry name" value="WD40"/>
    <property type="match status" value="2"/>
</dbReference>
<keyword evidence="2" id="KW-0677">Repeat</keyword>
<dbReference type="InterPro" id="IPR033010">
    <property type="entry name" value="Cdc20/Fizzy"/>
</dbReference>
<dbReference type="InterPro" id="IPR015943">
    <property type="entry name" value="WD40/YVTN_repeat-like_dom_sf"/>
</dbReference>
<sequence>MGGHQTRTGVLAWSSCILSSGSRDKNILQHDIRVPNDYISKFSGHRSEVCNLAWCKNVNELVSTHGYSQNQIMVWKYPSMSKDDRYIESGVLKTTVKVKSKQWKPFAVATLTGHTMRVLYLASSPDGQTIVTGAGDETLRFWNIFPSVRTQTPVRDIGLSSFSRSHIR</sequence>